<reference evidence="3 4" key="1">
    <citation type="journal article" date="2018" name="Mol. Plant">
        <title>The genome of Artemisia annua provides insight into the evolution of Asteraceae family and artemisinin biosynthesis.</title>
        <authorList>
            <person name="Shen Q."/>
            <person name="Zhang L."/>
            <person name="Liao Z."/>
            <person name="Wang S."/>
            <person name="Yan T."/>
            <person name="Shi P."/>
            <person name="Liu M."/>
            <person name="Fu X."/>
            <person name="Pan Q."/>
            <person name="Wang Y."/>
            <person name="Lv Z."/>
            <person name="Lu X."/>
            <person name="Zhang F."/>
            <person name="Jiang W."/>
            <person name="Ma Y."/>
            <person name="Chen M."/>
            <person name="Hao X."/>
            <person name="Li L."/>
            <person name="Tang Y."/>
            <person name="Lv G."/>
            <person name="Zhou Y."/>
            <person name="Sun X."/>
            <person name="Brodelius P.E."/>
            <person name="Rose J.K.C."/>
            <person name="Tang K."/>
        </authorList>
    </citation>
    <scope>NUCLEOTIDE SEQUENCE [LARGE SCALE GENOMIC DNA]</scope>
    <source>
        <strain evidence="4">cv. Huhao1</strain>
        <tissue evidence="3">Leaf</tissue>
    </source>
</reference>
<name>A0A2U1LPR9_ARTAN</name>
<sequence>MPFRGNMSWSWRKILQLRPLVRNFIWYKLGDGSKALAWFDSWCSLSPLANIVSSRDVHRAGFCPTTTVRDIITPNGWAWPSDWVGLGAGLFLMDAMLWKWVVGERLSIWKLGFHNPMYDLVIGSLVVLMTLLCAWLFVSAWVYSNSFLMVFFFLAAVSIGLFSFYFVMEKVTANIDDSLVGSTIEGSLTGHNVQGSQAAGNRDNIAQRSSNKDGGINTESSLLANAPILKSILKRAARNVPGKTTNPSKLNVDVECSNIDGGKGTTDDTNSTLDAGFIGNIAAKVKSVDGKIVGRDGKLLKPCRMVTFADQVDDVSNEQLKGDEAAQGMLADDATRGKLSQAGHVPRVSFYSNTNQQSHVNVERGNAKDVVDYGRGDVGDLLLERGFGRVEVLCDVYALYAAE</sequence>
<organism evidence="3 4">
    <name type="scientific">Artemisia annua</name>
    <name type="common">Sweet wormwood</name>
    <dbReference type="NCBI Taxonomy" id="35608"/>
    <lineage>
        <taxon>Eukaryota</taxon>
        <taxon>Viridiplantae</taxon>
        <taxon>Streptophyta</taxon>
        <taxon>Embryophyta</taxon>
        <taxon>Tracheophyta</taxon>
        <taxon>Spermatophyta</taxon>
        <taxon>Magnoliopsida</taxon>
        <taxon>eudicotyledons</taxon>
        <taxon>Gunneridae</taxon>
        <taxon>Pentapetalae</taxon>
        <taxon>asterids</taxon>
        <taxon>campanulids</taxon>
        <taxon>Asterales</taxon>
        <taxon>Asteraceae</taxon>
        <taxon>Asteroideae</taxon>
        <taxon>Anthemideae</taxon>
        <taxon>Artemisiinae</taxon>
        <taxon>Artemisia</taxon>
    </lineage>
</organism>
<gene>
    <name evidence="3" type="ORF">CTI12_AA471000</name>
</gene>
<dbReference type="EMBL" id="PKPP01008318">
    <property type="protein sequence ID" value="PWA51006.1"/>
    <property type="molecule type" value="Genomic_DNA"/>
</dbReference>
<feature type="region of interest" description="Disordered" evidence="1">
    <location>
        <begin position="191"/>
        <end position="218"/>
    </location>
</feature>
<keyword evidence="3" id="KW-0808">Transferase</keyword>
<evidence type="ECO:0000313" key="3">
    <source>
        <dbReference type="EMBL" id="PWA51006.1"/>
    </source>
</evidence>
<dbReference type="Proteomes" id="UP000245207">
    <property type="component" value="Unassembled WGS sequence"/>
</dbReference>
<accession>A0A2U1LPR9</accession>
<comment type="caution">
    <text evidence="3">The sequence shown here is derived from an EMBL/GenBank/DDBJ whole genome shotgun (WGS) entry which is preliminary data.</text>
</comment>
<keyword evidence="3" id="KW-0695">RNA-directed DNA polymerase</keyword>
<evidence type="ECO:0000256" key="2">
    <source>
        <dbReference type="SAM" id="Phobius"/>
    </source>
</evidence>
<feature type="transmembrane region" description="Helical" evidence="2">
    <location>
        <begin position="121"/>
        <end position="142"/>
    </location>
</feature>
<keyword evidence="3" id="KW-0548">Nucleotidyltransferase</keyword>
<evidence type="ECO:0000313" key="4">
    <source>
        <dbReference type="Proteomes" id="UP000245207"/>
    </source>
</evidence>
<protein>
    <submittedName>
        <fullName evidence="3">Reverse transcriptase domain, Reverse transcriptase zinc-binding domain protein</fullName>
    </submittedName>
</protein>
<feature type="transmembrane region" description="Helical" evidence="2">
    <location>
        <begin position="148"/>
        <end position="168"/>
    </location>
</feature>
<keyword evidence="4" id="KW-1185">Reference proteome</keyword>
<evidence type="ECO:0000256" key="1">
    <source>
        <dbReference type="SAM" id="MobiDB-lite"/>
    </source>
</evidence>
<feature type="compositionally biased region" description="Polar residues" evidence="1">
    <location>
        <begin position="191"/>
        <end position="209"/>
    </location>
</feature>
<keyword evidence="2" id="KW-0812">Transmembrane</keyword>
<dbReference type="AlphaFoldDB" id="A0A2U1LPR9"/>
<keyword evidence="2" id="KW-1133">Transmembrane helix</keyword>
<proteinExistence type="predicted"/>
<dbReference type="GO" id="GO:0003964">
    <property type="term" value="F:RNA-directed DNA polymerase activity"/>
    <property type="evidence" value="ECO:0007669"/>
    <property type="project" value="UniProtKB-KW"/>
</dbReference>
<keyword evidence="2" id="KW-0472">Membrane</keyword>